<dbReference type="NCBIfam" id="NF004796">
    <property type="entry name" value="PRK06144.1"/>
    <property type="match status" value="1"/>
</dbReference>
<accession>A0ABY6IRS1</accession>
<dbReference type="InterPro" id="IPR018376">
    <property type="entry name" value="Enoyl-CoA_hyd/isom_CS"/>
</dbReference>
<dbReference type="InterPro" id="IPR001753">
    <property type="entry name" value="Enoyl-CoA_hydra/iso"/>
</dbReference>
<evidence type="ECO:0000256" key="1">
    <source>
        <dbReference type="RuleBase" id="RU003707"/>
    </source>
</evidence>
<dbReference type="EMBL" id="CP107716">
    <property type="protein sequence ID" value="UYQ73094.1"/>
    <property type="molecule type" value="Genomic_DNA"/>
</dbReference>
<sequence length="257" mass="27344">MSSGTVRLDIVGSVARVTFDRPEARNAMTWAMYEQLEAACDRIAAEPALRCAILRGAGGKAFVAGTDIAQFTAFTGAEDGIRYEDAMEPILSKLAGLPVPTLAVVEGWAVGGGLALASLCDLRIATDDARFGLPIARTLGNCLSMRNVARLNALLGPARIKRIVMLAEMLGAEELKACGYLADVASRETLDEKVSALVEKILSHAPLTLRVTKQALLRLEGEMPADRDLIETCYGSNDFKLGVAGFGTKTVPDWTGS</sequence>
<dbReference type="RefSeq" id="WP_264226683.1">
    <property type="nucleotide sequence ID" value="NZ_CP107716.1"/>
</dbReference>
<dbReference type="PANTHER" id="PTHR43459:SF1">
    <property type="entry name" value="EG:BACN32G11.4 PROTEIN"/>
    <property type="match status" value="1"/>
</dbReference>
<gene>
    <name evidence="2" type="ORF">OF122_04850</name>
</gene>
<dbReference type="Pfam" id="PF00378">
    <property type="entry name" value="ECH_1"/>
    <property type="match status" value="1"/>
</dbReference>
<organism evidence="2 3">
    <name type="scientific">Pelagibacterium flavum</name>
    <dbReference type="NCBI Taxonomy" id="2984530"/>
    <lineage>
        <taxon>Bacteria</taxon>
        <taxon>Pseudomonadati</taxon>
        <taxon>Pseudomonadota</taxon>
        <taxon>Alphaproteobacteria</taxon>
        <taxon>Hyphomicrobiales</taxon>
        <taxon>Devosiaceae</taxon>
        <taxon>Pelagibacterium</taxon>
    </lineage>
</organism>
<reference evidence="2" key="1">
    <citation type="submission" date="2022-10" db="EMBL/GenBank/DDBJ databases">
        <title>YIM 151497 complete genome.</title>
        <authorList>
            <person name="Chen X."/>
        </authorList>
    </citation>
    <scope>NUCLEOTIDE SEQUENCE</scope>
    <source>
        <strain evidence="2">YIM 151497</strain>
    </source>
</reference>
<evidence type="ECO:0000313" key="2">
    <source>
        <dbReference type="EMBL" id="UYQ73094.1"/>
    </source>
</evidence>
<dbReference type="Proteomes" id="UP001163882">
    <property type="component" value="Chromosome"/>
</dbReference>
<comment type="similarity">
    <text evidence="1">Belongs to the enoyl-CoA hydratase/isomerase family.</text>
</comment>
<dbReference type="PANTHER" id="PTHR43459">
    <property type="entry name" value="ENOYL-COA HYDRATASE"/>
    <property type="match status" value="1"/>
</dbReference>
<name>A0ABY6IRS1_9HYPH</name>
<dbReference type="PROSITE" id="PS00166">
    <property type="entry name" value="ENOYL_COA_HYDRATASE"/>
    <property type="match status" value="1"/>
</dbReference>
<dbReference type="SUPFAM" id="SSF52096">
    <property type="entry name" value="ClpP/crotonase"/>
    <property type="match status" value="1"/>
</dbReference>
<protein>
    <submittedName>
        <fullName evidence="2">Enoyl-CoA hydratase/isomerase family protein</fullName>
    </submittedName>
</protein>
<dbReference type="InterPro" id="IPR029045">
    <property type="entry name" value="ClpP/crotonase-like_dom_sf"/>
</dbReference>
<dbReference type="Gene3D" id="3.90.226.10">
    <property type="entry name" value="2-enoyl-CoA Hydratase, Chain A, domain 1"/>
    <property type="match status" value="1"/>
</dbReference>
<dbReference type="CDD" id="cd06558">
    <property type="entry name" value="crotonase-like"/>
    <property type="match status" value="1"/>
</dbReference>
<proteinExistence type="inferred from homology"/>
<evidence type="ECO:0000313" key="3">
    <source>
        <dbReference type="Proteomes" id="UP001163882"/>
    </source>
</evidence>
<keyword evidence="3" id="KW-1185">Reference proteome</keyword>